<keyword evidence="2" id="KW-1185">Reference proteome</keyword>
<gene>
    <name evidence="1" type="ORF">JYE49_07915</name>
</gene>
<evidence type="ECO:0000313" key="2">
    <source>
        <dbReference type="Proteomes" id="UP000682782"/>
    </source>
</evidence>
<evidence type="ECO:0000313" key="1">
    <source>
        <dbReference type="EMBL" id="QUC65814.1"/>
    </source>
</evidence>
<name>A0AC61MUB3_9FIRM</name>
<reference evidence="1" key="1">
    <citation type="submission" date="2021-01" db="EMBL/GenBank/DDBJ databases">
        <title>Complete genome sequence of Clostridiales bacterium R-7.</title>
        <authorList>
            <person name="Mahoney-Kurpe S.C."/>
            <person name="Palevich N."/>
            <person name="Koike S."/>
            <person name="Moon C.D."/>
            <person name="Attwood G.T."/>
        </authorList>
    </citation>
    <scope>NUCLEOTIDE SEQUENCE</scope>
    <source>
        <strain evidence="1">R-7</strain>
    </source>
</reference>
<accession>A0AC61MUB3</accession>
<organism evidence="1 2">
    <name type="scientific">Aristaeella hokkaidonensis</name>
    <dbReference type="NCBI Taxonomy" id="3046382"/>
    <lineage>
        <taxon>Bacteria</taxon>
        <taxon>Bacillati</taxon>
        <taxon>Bacillota</taxon>
        <taxon>Clostridia</taxon>
        <taxon>Eubacteriales</taxon>
        <taxon>Aristaeellaceae</taxon>
        <taxon>Aristaeella</taxon>
    </lineage>
</organism>
<dbReference type="EMBL" id="CP068393">
    <property type="protein sequence ID" value="QUC65814.1"/>
    <property type="molecule type" value="Genomic_DNA"/>
</dbReference>
<protein>
    <submittedName>
        <fullName evidence="1">Uncharacterized protein</fullName>
    </submittedName>
</protein>
<sequence>MKKKYGWTVYGILGLIFAPMGLLFLVLGVALWSAGAGQKPEDPIIFLAVFGGVGAIFLLIGLLCLGKDIRRRARQRRAYEGGYYVMAKIAGVKANRNVNGAHGNPYMLECHYTDPDSGVAHVWYSRYLYTDVTDLLKSDEVPVYTDRYDYSVGFVDVDAILPEIRVHG</sequence>
<dbReference type="Proteomes" id="UP000682782">
    <property type="component" value="Chromosome"/>
</dbReference>
<proteinExistence type="predicted"/>